<keyword evidence="11 13" id="KW-0411">Iron-sulfur</keyword>
<dbReference type="PIRSF" id="PIRSF001619">
    <property type="entry name" value="Biotin_synth"/>
    <property type="match status" value="1"/>
</dbReference>
<keyword evidence="7 13" id="KW-0001">2Fe-2S</keyword>
<keyword evidence="6 13" id="KW-0949">S-adenosyl-L-methionine</keyword>
<name>A0ABM9N927_9RICK</name>
<dbReference type="SFLD" id="SFLDF00272">
    <property type="entry name" value="biotin_synthase"/>
    <property type="match status" value="1"/>
</dbReference>
<dbReference type="GO" id="GO:0004076">
    <property type="term" value="F:biotin synthase activity"/>
    <property type="evidence" value="ECO:0007669"/>
    <property type="project" value="UniProtKB-EC"/>
</dbReference>
<keyword evidence="5 13" id="KW-0808">Transferase</keyword>
<keyword evidence="4 13" id="KW-0004">4Fe-4S</keyword>
<dbReference type="PANTHER" id="PTHR22976">
    <property type="entry name" value="BIOTIN SYNTHASE"/>
    <property type="match status" value="1"/>
</dbReference>
<evidence type="ECO:0000256" key="5">
    <source>
        <dbReference type="ARBA" id="ARBA00022679"/>
    </source>
</evidence>
<reference evidence="15 16" key="1">
    <citation type="submission" date="2024-01" db="EMBL/GenBank/DDBJ databases">
        <authorList>
            <person name="Kunselman E."/>
        </authorList>
    </citation>
    <scope>NUCLEOTIDE SEQUENCE [LARGE SCALE GENOMIC DNA]</scope>
    <source>
        <strain evidence="15">2 abalone samples</strain>
    </source>
</reference>
<dbReference type="RefSeq" id="WP_338364567.1">
    <property type="nucleotide sequence ID" value="NZ_CAWVOK010000028.1"/>
</dbReference>
<dbReference type="Gene3D" id="3.20.20.70">
    <property type="entry name" value="Aldolase class I"/>
    <property type="match status" value="1"/>
</dbReference>
<dbReference type="InterPro" id="IPR006638">
    <property type="entry name" value="Elp3/MiaA/NifB-like_rSAM"/>
</dbReference>
<dbReference type="InterPro" id="IPR007197">
    <property type="entry name" value="rSAM"/>
</dbReference>
<dbReference type="InterPro" id="IPR058240">
    <property type="entry name" value="rSAM_sf"/>
</dbReference>
<evidence type="ECO:0000256" key="10">
    <source>
        <dbReference type="ARBA" id="ARBA00023004"/>
    </source>
</evidence>
<keyword evidence="8 13" id="KW-0479">Metal-binding</keyword>
<dbReference type="NCBIfam" id="TIGR00433">
    <property type="entry name" value="bioB"/>
    <property type="match status" value="1"/>
</dbReference>
<keyword evidence="10 13" id="KW-0408">Iron</keyword>
<dbReference type="SFLD" id="SFLDG01278">
    <property type="entry name" value="biotin_synthase_like"/>
    <property type="match status" value="1"/>
</dbReference>
<dbReference type="PROSITE" id="PS51918">
    <property type="entry name" value="RADICAL_SAM"/>
    <property type="match status" value="1"/>
</dbReference>
<comment type="similarity">
    <text evidence="2 13">Belongs to the radical SAM superfamily. Biotin synthase family.</text>
</comment>
<accession>A0ABM9N927</accession>
<feature type="binding site" evidence="13">
    <location>
        <position position="190"/>
    </location>
    <ligand>
        <name>[2Fe-2S] cluster</name>
        <dbReference type="ChEBI" id="CHEBI:190135"/>
    </ligand>
</feature>
<comment type="cofactor">
    <cofactor evidence="13">
        <name>[2Fe-2S] cluster</name>
        <dbReference type="ChEBI" id="CHEBI:190135"/>
    </cofactor>
    <text evidence="13">Binds 1 [2Fe-2S] cluster. The cluster is coordinated with 3 cysteines and 1 arginine.</text>
</comment>
<evidence type="ECO:0000256" key="13">
    <source>
        <dbReference type="HAMAP-Rule" id="MF_01694"/>
    </source>
</evidence>
<comment type="catalytic activity">
    <reaction evidence="12 13">
        <text>(4R,5S)-dethiobiotin + (sulfur carrier)-SH + 2 reduced [2Fe-2S]-[ferredoxin] + 2 S-adenosyl-L-methionine = (sulfur carrier)-H + biotin + 2 5'-deoxyadenosine + 2 L-methionine + 2 oxidized [2Fe-2S]-[ferredoxin]</text>
        <dbReference type="Rhea" id="RHEA:22060"/>
        <dbReference type="Rhea" id="RHEA-COMP:10000"/>
        <dbReference type="Rhea" id="RHEA-COMP:10001"/>
        <dbReference type="Rhea" id="RHEA-COMP:14737"/>
        <dbReference type="Rhea" id="RHEA-COMP:14739"/>
        <dbReference type="ChEBI" id="CHEBI:17319"/>
        <dbReference type="ChEBI" id="CHEBI:29917"/>
        <dbReference type="ChEBI" id="CHEBI:33737"/>
        <dbReference type="ChEBI" id="CHEBI:33738"/>
        <dbReference type="ChEBI" id="CHEBI:57586"/>
        <dbReference type="ChEBI" id="CHEBI:57844"/>
        <dbReference type="ChEBI" id="CHEBI:59789"/>
        <dbReference type="ChEBI" id="CHEBI:64428"/>
        <dbReference type="ChEBI" id="CHEBI:149473"/>
        <dbReference type="EC" id="2.8.1.6"/>
    </reaction>
</comment>
<feature type="binding site" evidence="13">
    <location>
        <position position="62"/>
    </location>
    <ligand>
        <name>[4Fe-4S] cluster</name>
        <dbReference type="ChEBI" id="CHEBI:49883"/>
        <note>4Fe-4S-S-AdoMet</note>
    </ligand>
</feature>
<dbReference type="EMBL" id="CAWVOK010000028">
    <property type="protein sequence ID" value="CAK8163389.1"/>
    <property type="molecule type" value="Genomic_DNA"/>
</dbReference>
<evidence type="ECO:0000313" key="15">
    <source>
        <dbReference type="EMBL" id="CAK8163389.1"/>
    </source>
</evidence>
<dbReference type="InterPro" id="IPR010722">
    <property type="entry name" value="BATS_dom"/>
</dbReference>
<dbReference type="InterPro" id="IPR002684">
    <property type="entry name" value="Biotin_synth/BioAB"/>
</dbReference>
<feature type="binding site" evidence="13">
    <location>
        <position position="99"/>
    </location>
    <ligand>
        <name>[2Fe-2S] cluster</name>
        <dbReference type="ChEBI" id="CHEBI:190135"/>
    </ligand>
</feature>
<dbReference type="Proteomes" id="UP001314181">
    <property type="component" value="Unassembled WGS sequence"/>
</dbReference>
<feature type="binding site" evidence="13">
    <location>
        <position position="263"/>
    </location>
    <ligand>
        <name>[2Fe-2S] cluster</name>
        <dbReference type="ChEBI" id="CHEBI:190135"/>
    </ligand>
</feature>
<dbReference type="Pfam" id="PF04055">
    <property type="entry name" value="Radical_SAM"/>
    <property type="match status" value="1"/>
</dbReference>
<evidence type="ECO:0000256" key="6">
    <source>
        <dbReference type="ARBA" id="ARBA00022691"/>
    </source>
</evidence>
<dbReference type="InterPro" id="IPR024177">
    <property type="entry name" value="Biotin_synthase"/>
</dbReference>
<comment type="subunit">
    <text evidence="13">Homodimer.</text>
</comment>
<dbReference type="SMART" id="SM00876">
    <property type="entry name" value="BATS"/>
    <property type="match status" value="1"/>
</dbReference>
<keyword evidence="9 13" id="KW-0093">Biotin biosynthesis</keyword>
<evidence type="ECO:0000256" key="11">
    <source>
        <dbReference type="ARBA" id="ARBA00023014"/>
    </source>
</evidence>
<sequence length="319" mass="35157">MDVATNIKWTIESIKKMINMPLFTLIKTSREILEKNFPRNEIQLSALFNAKSGACSENCAFCSQSIKWNTNAAKTKLCSADEVRKAAKKAKAAGASRLCFAAAWRGLQDRNVKQVVDIIKAIKEEGLTSCASLGLLSEDKAKALKDAGLDFYNHNIESSKNYYAKMVTTHTFEDRISTVNNASKAGLKVCCGGIIGMGESIDDRIEMLAELANMNPQPKSVPINILNPIKGTPVANKYKPIDSFDIIRVIATARMLMPKSYIRLSAGREFMGKELQAMCLFSGANSIFYGDKLLTTPNANPMNDIDLINQLDIKVEKIN</sequence>
<dbReference type="SFLD" id="SFLDG01060">
    <property type="entry name" value="BATS_domain_containing"/>
    <property type="match status" value="1"/>
</dbReference>
<dbReference type="InterPro" id="IPR013785">
    <property type="entry name" value="Aldolase_TIM"/>
</dbReference>
<comment type="cofactor">
    <cofactor evidence="13">
        <name>[4Fe-4S] cluster</name>
        <dbReference type="ChEBI" id="CHEBI:49883"/>
    </cofactor>
    <text evidence="13">Binds 1 [4Fe-4S] cluster. The cluster is coordinated with 3 cysteines and an exchangeable S-adenosyl-L-methionine.</text>
</comment>
<evidence type="ECO:0000256" key="12">
    <source>
        <dbReference type="ARBA" id="ARBA00051157"/>
    </source>
</evidence>
<gene>
    <name evidence="13 15" type="primary">bioB</name>
    <name evidence="15" type="ORF">CAXC1_350016</name>
</gene>
<dbReference type="SMART" id="SM00729">
    <property type="entry name" value="Elp3"/>
    <property type="match status" value="1"/>
</dbReference>
<evidence type="ECO:0000256" key="4">
    <source>
        <dbReference type="ARBA" id="ARBA00022485"/>
    </source>
</evidence>
<evidence type="ECO:0000256" key="8">
    <source>
        <dbReference type="ARBA" id="ARBA00022723"/>
    </source>
</evidence>
<dbReference type="Pfam" id="PF06968">
    <property type="entry name" value="BATS"/>
    <property type="match status" value="1"/>
</dbReference>
<comment type="caution">
    <text evidence="15">The sequence shown here is derived from an EMBL/GenBank/DDBJ whole genome shotgun (WGS) entry which is preliminary data.</text>
</comment>
<proteinExistence type="inferred from homology"/>
<evidence type="ECO:0000256" key="1">
    <source>
        <dbReference type="ARBA" id="ARBA00004942"/>
    </source>
</evidence>
<evidence type="ECO:0000259" key="14">
    <source>
        <dbReference type="PROSITE" id="PS51918"/>
    </source>
</evidence>
<dbReference type="SFLD" id="SFLDS00029">
    <property type="entry name" value="Radical_SAM"/>
    <property type="match status" value="1"/>
</dbReference>
<feature type="domain" description="Radical SAM core" evidence="14">
    <location>
        <begin position="40"/>
        <end position="259"/>
    </location>
</feature>
<comment type="pathway">
    <text evidence="1 13">Cofactor biosynthesis; biotin biosynthesis; biotin from 7,8-diaminononanoate: step 2/2.</text>
</comment>
<feature type="binding site" evidence="13">
    <location>
        <position position="130"/>
    </location>
    <ligand>
        <name>[2Fe-2S] cluster</name>
        <dbReference type="ChEBI" id="CHEBI:190135"/>
    </ligand>
</feature>
<dbReference type="CDD" id="cd01335">
    <property type="entry name" value="Radical_SAM"/>
    <property type="match status" value="1"/>
</dbReference>
<organism evidence="15 16">
    <name type="scientific">Candidatus Xenohaliotis californiensis</name>
    <dbReference type="NCBI Taxonomy" id="84677"/>
    <lineage>
        <taxon>Bacteria</taxon>
        <taxon>Pseudomonadati</taxon>
        <taxon>Pseudomonadota</taxon>
        <taxon>Alphaproteobacteria</taxon>
        <taxon>Rickettsiales</taxon>
        <taxon>Anaplasmataceae</taxon>
        <taxon>Candidatus Xenohaliotis</taxon>
    </lineage>
</organism>
<evidence type="ECO:0000313" key="16">
    <source>
        <dbReference type="Proteomes" id="UP001314181"/>
    </source>
</evidence>
<dbReference type="PANTHER" id="PTHR22976:SF2">
    <property type="entry name" value="BIOTIN SYNTHASE, MITOCHONDRIAL"/>
    <property type="match status" value="1"/>
</dbReference>
<comment type="function">
    <text evidence="13">Catalyzes the conversion of dethiobiotin (DTB) to biotin by the insertion of a sulfur atom into dethiobiotin via a radical-based mechanism.</text>
</comment>
<dbReference type="SUPFAM" id="SSF102114">
    <property type="entry name" value="Radical SAM enzymes"/>
    <property type="match status" value="1"/>
</dbReference>
<feature type="binding site" evidence="13">
    <location>
        <position position="55"/>
    </location>
    <ligand>
        <name>[4Fe-4S] cluster</name>
        <dbReference type="ChEBI" id="CHEBI:49883"/>
        <note>4Fe-4S-S-AdoMet</note>
    </ligand>
</feature>
<keyword evidence="16" id="KW-1185">Reference proteome</keyword>
<evidence type="ECO:0000256" key="9">
    <source>
        <dbReference type="ARBA" id="ARBA00022756"/>
    </source>
</evidence>
<evidence type="ECO:0000256" key="7">
    <source>
        <dbReference type="ARBA" id="ARBA00022714"/>
    </source>
</evidence>
<evidence type="ECO:0000256" key="2">
    <source>
        <dbReference type="ARBA" id="ARBA00010765"/>
    </source>
</evidence>
<evidence type="ECO:0000256" key="3">
    <source>
        <dbReference type="ARBA" id="ARBA00012236"/>
    </source>
</evidence>
<feature type="binding site" evidence="13">
    <location>
        <position position="59"/>
    </location>
    <ligand>
        <name>[4Fe-4S] cluster</name>
        <dbReference type="ChEBI" id="CHEBI:49883"/>
        <note>4Fe-4S-S-AdoMet</note>
    </ligand>
</feature>
<protein>
    <recommendedName>
        <fullName evidence="3 13">Biotin synthase</fullName>
        <ecNumber evidence="3 13">2.8.1.6</ecNumber>
    </recommendedName>
</protein>
<dbReference type="EC" id="2.8.1.6" evidence="3 13"/>
<dbReference type="HAMAP" id="MF_01694">
    <property type="entry name" value="BioB"/>
    <property type="match status" value="1"/>
</dbReference>